<proteinExistence type="predicted"/>
<organism evidence="1 2">
    <name type="scientific">Candidatus Brocadia sinica JPN1</name>
    <dbReference type="NCBI Taxonomy" id="1197129"/>
    <lineage>
        <taxon>Bacteria</taxon>
        <taxon>Pseudomonadati</taxon>
        <taxon>Planctomycetota</taxon>
        <taxon>Candidatus Brocadiia</taxon>
        <taxon>Candidatus Brocadiales</taxon>
        <taxon>Candidatus Brocadiaceae</taxon>
        <taxon>Candidatus Brocadia</taxon>
    </lineage>
</organism>
<dbReference type="Proteomes" id="UP000032309">
    <property type="component" value="Unassembled WGS sequence"/>
</dbReference>
<evidence type="ECO:0000313" key="2">
    <source>
        <dbReference type="Proteomes" id="UP000032309"/>
    </source>
</evidence>
<accession>A0ABQ0JT85</accession>
<dbReference type="NCBIfam" id="TIGR02436">
    <property type="entry name" value="four helix bundle protein"/>
    <property type="match status" value="1"/>
</dbReference>
<dbReference type="Pfam" id="PF05635">
    <property type="entry name" value="23S_rRNA_IVP"/>
    <property type="match status" value="1"/>
</dbReference>
<keyword evidence="2" id="KW-1185">Reference proteome</keyword>
<gene>
    <name evidence="1" type="ORF">BROSI_A0448</name>
</gene>
<evidence type="ECO:0008006" key="3">
    <source>
        <dbReference type="Google" id="ProtNLM"/>
    </source>
</evidence>
<protein>
    <recommendedName>
        <fullName evidence="3">Four helix bundle protein</fullName>
    </recommendedName>
</protein>
<sequence length="105" mass="12101">MSKDKRIFDLEERFIDFAVRIIRAAESLPKTRAGNHIAGQLIRCSTSPAPNYGKAQSAESRSDFIHKMKVSLKELRETRIWLLMIVKANLIIRNSLFDIRYSIHG</sequence>
<dbReference type="PIRSF" id="PIRSF035652">
    <property type="entry name" value="CHP02436"/>
    <property type="match status" value="1"/>
</dbReference>
<dbReference type="InterPro" id="IPR036583">
    <property type="entry name" value="23S_rRNA_IVS_sf"/>
</dbReference>
<dbReference type="Gene3D" id="1.20.1440.60">
    <property type="entry name" value="23S rRNA-intervening sequence"/>
    <property type="match status" value="1"/>
</dbReference>
<dbReference type="SUPFAM" id="SSF158446">
    <property type="entry name" value="IVS-encoded protein-like"/>
    <property type="match status" value="1"/>
</dbReference>
<name>A0ABQ0JT85_9BACT</name>
<dbReference type="EMBL" id="BAFN01000001">
    <property type="protein sequence ID" value="GAN31944.1"/>
    <property type="molecule type" value="Genomic_DNA"/>
</dbReference>
<reference evidence="2" key="1">
    <citation type="journal article" date="2015" name="Genome Announc.">
        <title>Draft Genome Sequence of an Anaerobic Ammonium-Oxidizing Bacterium, "Candidatus Brocadia sinica".</title>
        <authorList>
            <person name="Oshiki M."/>
            <person name="Shinyako-Hata K."/>
            <person name="Satoh H."/>
            <person name="Okabe S."/>
        </authorList>
    </citation>
    <scope>NUCLEOTIDE SEQUENCE [LARGE SCALE GENOMIC DNA]</scope>
    <source>
        <strain evidence="2">JPN1</strain>
    </source>
</reference>
<evidence type="ECO:0000313" key="1">
    <source>
        <dbReference type="EMBL" id="GAN31944.1"/>
    </source>
</evidence>
<comment type="caution">
    <text evidence="1">The sequence shown here is derived from an EMBL/GenBank/DDBJ whole genome shotgun (WGS) entry which is preliminary data.</text>
</comment>
<dbReference type="RefSeq" id="WP_052561966.1">
    <property type="nucleotide sequence ID" value="NZ_BAFN01000001.1"/>
</dbReference>
<dbReference type="InterPro" id="IPR012657">
    <property type="entry name" value="23S_rRNA-intervening_sequence"/>
</dbReference>